<dbReference type="InterPro" id="IPR003960">
    <property type="entry name" value="ATPase_AAA_CS"/>
</dbReference>
<dbReference type="InterPro" id="IPR000642">
    <property type="entry name" value="Peptidase_M41"/>
</dbReference>
<comment type="similarity">
    <text evidence="2 15">In the C-terminal section; belongs to the peptidase M41 family.</text>
</comment>
<evidence type="ECO:0000256" key="13">
    <source>
        <dbReference type="ARBA" id="ARBA00023136"/>
    </source>
</evidence>
<comment type="subcellular location">
    <subcellularLocation>
        <location evidence="15">Cell membrane</location>
        <topology evidence="15">Multi-pass membrane protein</topology>
        <orientation evidence="15">Cytoplasmic side</orientation>
    </subcellularLocation>
    <subcellularLocation>
        <location evidence="1">Membrane</location>
    </subcellularLocation>
</comment>
<dbReference type="FunFam" id="1.20.58.760:FF:000001">
    <property type="entry name" value="ATP-dependent zinc metalloprotease FtsH"/>
    <property type="match status" value="1"/>
</dbReference>
<comment type="subunit">
    <text evidence="15">Homohexamer.</text>
</comment>
<dbReference type="InterPro" id="IPR005936">
    <property type="entry name" value="FtsH"/>
</dbReference>
<dbReference type="HAMAP" id="MF_01458">
    <property type="entry name" value="FtsH"/>
    <property type="match status" value="1"/>
</dbReference>
<evidence type="ECO:0000256" key="15">
    <source>
        <dbReference type="HAMAP-Rule" id="MF_01458"/>
    </source>
</evidence>
<evidence type="ECO:0000256" key="4">
    <source>
        <dbReference type="ARBA" id="ARBA00022670"/>
    </source>
</evidence>
<keyword evidence="5 15" id="KW-0812">Transmembrane</keyword>
<evidence type="ECO:0000256" key="11">
    <source>
        <dbReference type="ARBA" id="ARBA00022989"/>
    </source>
</evidence>
<evidence type="ECO:0000256" key="16">
    <source>
        <dbReference type="RuleBase" id="RU003651"/>
    </source>
</evidence>
<keyword evidence="8 15" id="KW-0378">Hydrolase</keyword>
<evidence type="ECO:0000256" key="10">
    <source>
        <dbReference type="ARBA" id="ARBA00022840"/>
    </source>
</evidence>
<evidence type="ECO:0000256" key="17">
    <source>
        <dbReference type="SAM" id="MobiDB-lite"/>
    </source>
</evidence>
<evidence type="ECO:0000256" key="5">
    <source>
        <dbReference type="ARBA" id="ARBA00022692"/>
    </source>
</evidence>
<evidence type="ECO:0000256" key="3">
    <source>
        <dbReference type="ARBA" id="ARBA00022475"/>
    </source>
</evidence>
<dbReference type="SUPFAM" id="SSF52540">
    <property type="entry name" value="P-loop containing nucleoside triphosphate hydrolases"/>
    <property type="match status" value="1"/>
</dbReference>
<dbReference type="InterPro" id="IPR003959">
    <property type="entry name" value="ATPase_AAA_core"/>
</dbReference>
<comment type="cofactor">
    <cofactor evidence="15">
        <name>Zn(2+)</name>
        <dbReference type="ChEBI" id="CHEBI:29105"/>
    </cofactor>
    <text evidence="15">Binds 1 zinc ion per subunit.</text>
</comment>
<evidence type="ECO:0000256" key="12">
    <source>
        <dbReference type="ARBA" id="ARBA00023049"/>
    </source>
</evidence>
<feature type="binding site" evidence="15">
    <location>
        <begin position="213"/>
        <end position="220"/>
    </location>
    <ligand>
        <name>ATP</name>
        <dbReference type="ChEBI" id="CHEBI:30616"/>
    </ligand>
</feature>
<dbReference type="GO" id="GO:0004176">
    <property type="term" value="F:ATP-dependent peptidase activity"/>
    <property type="evidence" value="ECO:0007669"/>
    <property type="project" value="InterPro"/>
</dbReference>
<feature type="binding site" evidence="15">
    <location>
        <position position="511"/>
    </location>
    <ligand>
        <name>Zn(2+)</name>
        <dbReference type="ChEBI" id="CHEBI:29105"/>
        <note>catalytic</note>
    </ligand>
</feature>
<dbReference type="SUPFAM" id="SSF140990">
    <property type="entry name" value="FtsH protease domain-like"/>
    <property type="match status" value="1"/>
</dbReference>
<protein>
    <recommendedName>
        <fullName evidence="15">ATP-dependent zinc metalloprotease FtsH</fullName>
        <ecNumber evidence="15">3.4.24.-</ecNumber>
    </recommendedName>
</protein>
<reference evidence="19" key="2">
    <citation type="journal article" date="2021" name="PeerJ">
        <title>Extensive microbial diversity within the chicken gut microbiome revealed by metagenomics and culture.</title>
        <authorList>
            <person name="Gilroy R."/>
            <person name="Ravi A."/>
            <person name="Getino M."/>
            <person name="Pursley I."/>
            <person name="Horton D.L."/>
            <person name="Alikhan N.F."/>
            <person name="Baker D."/>
            <person name="Gharbi K."/>
            <person name="Hall N."/>
            <person name="Watson M."/>
            <person name="Adriaenssens E.M."/>
            <person name="Foster-Nyarko E."/>
            <person name="Jarju S."/>
            <person name="Secka A."/>
            <person name="Antonio M."/>
            <person name="Oren A."/>
            <person name="Chaudhuri R.R."/>
            <person name="La Ragione R."/>
            <person name="Hildebrand F."/>
            <person name="Pallen M.J."/>
        </authorList>
    </citation>
    <scope>NUCLEOTIDE SEQUENCE</scope>
    <source>
        <strain evidence="19">CHK157-1446</strain>
    </source>
</reference>
<evidence type="ECO:0000256" key="2">
    <source>
        <dbReference type="ARBA" id="ARBA00010044"/>
    </source>
</evidence>
<accession>A0A9D1EPU2</accession>
<dbReference type="GO" id="GO:0005524">
    <property type="term" value="F:ATP binding"/>
    <property type="evidence" value="ECO:0007669"/>
    <property type="project" value="UniProtKB-UniRule"/>
</dbReference>
<dbReference type="CDD" id="cd19501">
    <property type="entry name" value="RecA-like_FtsH"/>
    <property type="match status" value="1"/>
</dbReference>
<dbReference type="Gene3D" id="1.20.58.760">
    <property type="entry name" value="Peptidase M41"/>
    <property type="match status" value="1"/>
</dbReference>
<feature type="transmembrane region" description="Helical" evidence="15">
    <location>
        <begin position="121"/>
        <end position="142"/>
    </location>
</feature>
<sequence>MKLEKSKGLLIYFAILAAILLFMIVVFRSLMSSQDTTTYSDIIQYFDDYRVSEFSLNLGSGELTYKLDGQDQEYSYKVPSVSTFYYELFPEGAETNYRTEYNATHSTPLRYNLIPATNSSFWLNLIPTLLMIGVMIFVVVSMSRSISSAGKINSVGKANVKLESDNKNKVTFDDVAGADEEKAELQEIVDLLKNPKKYHDIGAKIPKGVLLVGPPGTGKTLLAKAVSGEAGVPFFSISGSDFLELYVGVGAARVRDLFDQAKKAAPSIIFIDEIDAVGRRRGAGLGGGHDEREQTLNQLLVEMDGFEVNNSVIVMAATNRRDVLDPALLRPGRFDRQIYVNYPDIKGREEILKVHSKSKPLAPDVDLKKVASATAGFTGADLANLVNEAALLAVKNGRKAISAQDMSEASIKVIAGPEKKSRVITDKEKRLTAYHEAGHAICHYYLPTQDKVYEVSIIPRGQAGGYTMALPEHDKSYVTKTEMNEEIIALLGGRAAEKVVLDDISTGASNDLERATNIARSMVTKYGFSDKLGPIVYGRDDDEVFLGRDYNSNKSYSEVIAGEIDSELRFIIHNAYDKAIELLSSHEDQLHVIANFLINHEKINGDQFVRLMNGEDVEAEERAKEEAERERKQREEQAKKEREALEASKAAEAQPDGANVPDGSGAADSAEETPAPNADTVSDAQAANDELNAVSEPDSGDADPSDDGNSADKN</sequence>
<comment type="similarity">
    <text evidence="16">Belongs to the AAA ATPase family.</text>
</comment>
<dbReference type="InterPro" id="IPR003593">
    <property type="entry name" value="AAA+_ATPase"/>
</dbReference>
<comment type="function">
    <text evidence="15">Acts as a processive, ATP-dependent zinc metallopeptidase for both cytoplasmic and membrane proteins. Plays a role in the quality control of integral membrane proteins.</text>
</comment>
<dbReference type="PANTHER" id="PTHR23076:SF113">
    <property type="entry name" value="ATP-DEPENDENT ZINC METALLOPROTEASE FTSH 1, CHLOROPLASTIC-RELATED"/>
    <property type="match status" value="1"/>
</dbReference>
<dbReference type="Pfam" id="PF01434">
    <property type="entry name" value="Peptidase_M41"/>
    <property type="match status" value="1"/>
</dbReference>
<evidence type="ECO:0000313" key="20">
    <source>
        <dbReference type="Proteomes" id="UP000823982"/>
    </source>
</evidence>
<name>A0A9D1EPU2_9FIRM</name>
<evidence type="ECO:0000256" key="9">
    <source>
        <dbReference type="ARBA" id="ARBA00022833"/>
    </source>
</evidence>
<dbReference type="Proteomes" id="UP000823982">
    <property type="component" value="Unassembled WGS sequence"/>
</dbReference>
<proteinExistence type="inferred from homology"/>
<evidence type="ECO:0000256" key="7">
    <source>
        <dbReference type="ARBA" id="ARBA00022741"/>
    </source>
</evidence>
<feature type="region of interest" description="Disordered" evidence="17">
    <location>
        <begin position="620"/>
        <end position="714"/>
    </location>
</feature>
<dbReference type="PROSITE" id="PS00674">
    <property type="entry name" value="AAA"/>
    <property type="match status" value="1"/>
</dbReference>
<dbReference type="InterPro" id="IPR027417">
    <property type="entry name" value="P-loop_NTPase"/>
</dbReference>
<evidence type="ECO:0000256" key="14">
    <source>
        <dbReference type="ARBA" id="ARBA00061570"/>
    </source>
</evidence>
<dbReference type="PANTHER" id="PTHR23076">
    <property type="entry name" value="METALLOPROTEASE M41 FTSH"/>
    <property type="match status" value="1"/>
</dbReference>
<dbReference type="GO" id="GO:0016887">
    <property type="term" value="F:ATP hydrolysis activity"/>
    <property type="evidence" value="ECO:0007669"/>
    <property type="project" value="UniProtKB-UniRule"/>
</dbReference>
<keyword evidence="6 15" id="KW-0479">Metal-binding</keyword>
<keyword evidence="11 15" id="KW-1133">Transmembrane helix</keyword>
<evidence type="ECO:0000256" key="8">
    <source>
        <dbReference type="ARBA" id="ARBA00022801"/>
    </source>
</evidence>
<dbReference type="NCBIfam" id="TIGR01241">
    <property type="entry name" value="FtsH_fam"/>
    <property type="match status" value="1"/>
</dbReference>
<dbReference type="EMBL" id="DVIR01000060">
    <property type="protein sequence ID" value="HIS25059.1"/>
    <property type="molecule type" value="Genomic_DNA"/>
</dbReference>
<dbReference type="GO" id="GO:0008270">
    <property type="term" value="F:zinc ion binding"/>
    <property type="evidence" value="ECO:0007669"/>
    <property type="project" value="UniProtKB-UniRule"/>
</dbReference>
<keyword evidence="12 15" id="KW-0482">Metalloprotease</keyword>
<dbReference type="GO" id="GO:0006508">
    <property type="term" value="P:proteolysis"/>
    <property type="evidence" value="ECO:0007669"/>
    <property type="project" value="UniProtKB-KW"/>
</dbReference>
<keyword evidence="4 15" id="KW-0645">Protease</keyword>
<gene>
    <name evidence="15 19" type="primary">ftsH</name>
    <name evidence="19" type="ORF">IAD01_06635</name>
</gene>
<dbReference type="Pfam" id="PF00004">
    <property type="entry name" value="AAA"/>
    <property type="match status" value="1"/>
</dbReference>
<dbReference type="GO" id="GO:0005886">
    <property type="term" value="C:plasma membrane"/>
    <property type="evidence" value="ECO:0007669"/>
    <property type="project" value="UniProtKB-SubCell"/>
</dbReference>
<feature type="domain" description="AAA+ ATPase" evidence="18">
    <location>
        <begin position="205"/>
        <end position="344"/>
    </location>
</feature>
<feature type="active site" evidence="15">
    <location>
        <position position="436"/>
    </location>
</feature>
<dbReference type="InterPro" id="IPR037219">
    <property type="entry name" value="Peptidase_M41-like"/>
</dbReference>
<dbReference type="Gene3D" id="3.40.50.300">
    <property type="entry name" value="P-loop containing nucleotide triphosphate hydrolases"/>
    <property type="match status" value="1"/>
</dbReference>
<feature type="binding site" evidence="15">
    <location>
        <position position="435"/>
    </location>
    <ligand>
        <name>Zn(2+)</name>
        <dbReference type="ChEBI" id="CHEBI:29105"/>
        <note>catalytic</note>
    </ligand>
</feature>
<organism evidence="19 20">
    <name type="scientific">Candidatus Faeciplasma gallinarum</name>
    <dbReference type="NCBI Taxonomy" id="2840799"/>
    <lineage>
        <taxon>Bacteria</taxon>
        <taxon>Bacillati</taxon>
        <taxon>Bacillota</taxon>
        <taxon>Clostridia</taxon>
        <taxon>Eubacteriales</taxon>
        <taxon>Oscillospiraceae</taxon>
        <taxon>Oscillospiraceae incertae sedis</taxon>
        <taxon>Candidatus Faeciplasma</taxon>
    </lineage>
</organism>
<evidence type="ECO:0000313" key="19">
    <source>
        <dbReference type="EMBL" id="HIS25059.1"/>
    </source>
</evidence>
<dbReference type="FunFam" id="3.40.50.300:FF:000001">
    <property type="entry name" value="ATP-dependent zinc metalloprotease FtsH"/>
    <property type="match status" value="1"/>
</dbReference>
<dbReference type="GO" id="GO:0004222">
    <property type="term" value="F:metalloendopeptidase activity"/>
    <property type="evidence" value="ECO:0007669"/>
    <property type="project" value="InterPro"/>
</dbReference>
<dbReference type="GO" id="GO:0030163">
    <property type="term" value="P:protein catabolic process"/>
    <property type="evidence" value="ECO:0007669"/>
    <property type="project" value="UniProtKB-UniRule"/>
</dbReference>
<feature type="binding site" evidence="15">
    <location>
        <position position="439"/>
    </location>
    <ligand>
        <name>Zn(2+)</name>
        <dbReference type="ChEBI" id="CHEBI:29105"/>
        <note>catalytic</note>
    </ligand>
</feature>
<keyword evidence="10 15" id="KW-0067">ATP-binding</keyword>
<evidence type="ECO:0000256" key="6">
    <source>
        <dbReference type="ARBA" id="ARBA00022723"/>
    </source>
</evidence>
<comment type="caution">
    <text evidence="19">The sequence shown here is derived from an EMBL/GenBank/DDBJ whole genome shotgun (WGS) entry which is preliminary data.</text>
</comment>
<dbReference type="InterPro" id="IPR041569">
    <property type="entry name" value="AAA_lid_3"/>
</dbReference>
<keyword evidence="7 15" id="KW-0547">Nucleotide-binding</keyword>
<dbReference type="SMART" id="SM00382">
    <property type="entry name" value="AAA"/>
    <property type="match status" value="1"/>
</dbReference>
<dbReference type="Gene3D" id="1.10.8.60">
    <property type="match status" value="1"/>
</dbReference>
<keyword evidence="9 15" id="KW-0862">Zinc</keyword>
<dbReference type="EC" id="3.4.24.-" evidence="15"/>
<feature type="transmembrane region" description="Helical" evidence="15">
    <location>
        <begin position="9"/>
        <end position="31"/>
    </location>
</feature>
<dbReference type="AlphaFoldDB" id="A0A9D1EPU2"/>
<keyword evidence="3 15" id="KW-1003">Cell membrane</keyword>
<comment type="similarity">
    <text evidence="14 15">In the central section; belongs to the AAA ATPase family.</text>
</comment>
<dbReference type="FunFam" id="1.10.8.60:FF:000001">
    <property type="entry name" value="ATP-dependent zinc metalloprotease FtsH"/>
    <property type="match status" value="1"/>
</dbReference>
<evidence type="ECO:0000259" key="18">
    <source>
        <dbReference type="SMART" id="SM00382"/>
    </source>
</evidence>
<keyword evidence="13 15" id="KW-0472">Membrane</keyword>
<dbReference type="Pfam" id="PF17862">
    <property type="entry name" value="AAA_lid_3"/>
    <property type="match status" value="1"/>
</dbReference>
<feature type="compositionally biased region" description="Basic and acidic residues" evidence="17">
    <location>
        <begin position="620"/>
        <end position="646"/>
    </location>
</feature>
<evidence type="ECO:0000256" key="1">
    <source>
        <dbReference type="ARBA" id="ARBA00004370"/>
    </source>
</evidence>
<reference evidence="19" key="1">
    <citation type="submission" date="2020-10" db="EMBL/GenBank/DDBJ databases">
        <authorList>
            <person name="Gilroy R."/>
        </authorList>
    </citation>
    <scope>NUCLEOTIDE SEQUENCE</scope>
    <source>
        <strain evidence="19">CHK157-1446</strain>
    </source>
</reference>